<dbReference type="AlphaFoldDB" id="A0AAP2Z954"/>
<evidence type="ECO:0000313" key="7">
    <source>
        <dbReference type="Proteomes" id="UP001321047"/>
    </source>
</evidence>
<dbReference type="InterPro" id="IPR053138">
    <property type="entry name" value="N-alpha-Ac-DABA_deacetylase"/>
</dbReference>
<comment type="caution">
    <text evidence="6">The sequence shown here is derived from an EMBL/GenBank/DDBJ whole genome shotgun (WGS) entry which is preliminary data.</text>
</comment>
<protein>
    <submittedName>
        <fullName evidence="6">Succinylglutamate desuccinylase/aspartoacylase family protein</fullName>
    </submittedName>
</protein>
<dbReference type="PANTHER" id="PTHR37326">
    <property type="entry name" value="BLL3975 PROTEIN"/>
    <property type="match status" value="1"/>
</dbReference>
<keyword evidence="3" id="KW-0378">Hydrolase</keyword>
<dbReference type="InterPro" id="IPR055438">
    <property type="entry name" value="AstE_AspA_cat"/>
</dbReference>
<dbReference type="PIRSF" id="PIRSF039012">
    <property type="entry name" value="ASP"/>
    <property type="match status" value="1"/>
</dbReference>
<evidence type="ECO:0000313" key="6">
    <source>
        <dbReference type="EMBL" id="MCU4753014.1"/>
    </source>
</evidence>
<keyword evidence="2" id="KW-0479">Metal-binding</keyword>
<evidence type="ECO:0000259" key="5">
    <source>
        <dbReference type="Pfam" id="PF24827"/>
    </source>
</evidence>
<evidence type="ECO:0000256" key="2">
    <source>
        <dbReference type="ARBA" id="ARBA00022723"/>
    </source>
</evidence>
<proteinExistence type="predicted"/>
<comment type="cofactor">
    <cofactor evidence="1">
        <name>Zn(2+)</name>
        <dbReference type="ChEBI" id="CHEBI:29105"/>
    </cofactor>
</comment>
<dbReference type="SUPFAM" id="SSF53187">
    <property type="entry name" value="Zn-dependent exopeptidases"/>
    <property type="match status" value="1"/>
</dbReference>
<dbReference type="InterPro" id="IPR043795">
    <property type="entry name" value="N-alpha-Ac-DABA-like"/>
</dbReference>
<name>A0AAP2Z954_9EURY</name>
<gene>
    <name evidence="6" type="ORF">OB919_13695</name>
</gene>
<organism evidence="6 7">
    <name type="scientific">Natronosalvus hydrolyticus</name>
    <dbReference type="NCBI Taxonomy" id="2979988"/>
    <lineage>
        <taxon>Archaea</taxon>
        <taxon>Methanobacteriati</taxon>
        <taxon>Methanobacteriota</taxon>
        <taxon>Stenosarchaea group</taxon>
        <taxon>Halobacteria</taxon>
        <taxon>Halobacteriales</taxon>
        <taxon>Natrialbaceae</taxon>
        <taxon>Natronosalvus</taxon>
    </lineage>
</organism>
<dbReference type="EMBL" id="JAOPJZ010000012">
    <property type="protein sequence ID" value="MCU4753014.1"/>
    <property type="molecule type" value="Genomic_DNA"/>
</dbReference>
<dbReference type="RefSeq" id="WP_342809339.1">
    <property type="nucleotide sequence ID" value="NZ_JAOPJZ010000012.1"/>
</dbReference>
<dbReference type="Proteomes" id="UP001321047">
    <property type="component" value="Unassembled WGS sequence"/>
</dbReference>
<dbReference type="GO" id="GO:0016788">
    <property type="term" value="F:hydrolase activity, acting on ester bonds"/>
    <property type="evidence" value="ECO:0007669"/>
    <property type="project" value="InterPro"/>
</dbReference>
<dbReference type="GO" id="GO:0046872">
    <property type="term" value="F:metal ion binding"/>
    <property type="evidence" value="ECO:0007669"/>
    <property type="project" value="UniProtKB-KW"/>
</dbReference>
<evidence type="ECO:0000256" key="3">
    <source>
        <dbReference type="ARBA" id="ARBA00022801"/>
    </source>
</evidence>
<dbReference type="GO" id="GO:0016811">
    <property type="term" value="F:hydrolase activity, acting on carbon-nitrogen (but not peptide) bonds, in linear amides"/>
    <property type="evidence" value="ECO:0007669"/>
    <property type="project" value="InterPro"/>
</dbReference>
<feature type="domain" description="Succinylglutamate desuccinylase/Aspartoacylase catalytic" evidence="5">
    <location>
        <begin position="42"/>
        <end position="228"/>
    </location>
</feature>
<evidence type="ECO:0000256" key="4">
    <source>
        <dbReference type="ARBA" id="ARBA00022833"/>
    </source>
</evidence>
<reference evidence="6 7" key="1">
    <citation type="submission" date="2022-09" db="EMBL/GenBank/DDBJ databases">
        <title>Enrichment on poylsaccharides allowed isolation of novel metabolic and taxonomic groups of Haloarchaea.</title>
        <authorList>
            <person name="Sorokin D.Y."/>
            <person name="Elcheninov A.G."/>
            <person name="Khizhniak T.V."/>
            <person name="Kolganova T.V."/>
            <person name="Kublanov I.V."/>
        </authorList>
    </citation>
    <scope>NUCLEOTIDE SEQUENCE [LARGE SCALE GENOMIC DNA]</scope>
    <source>
        <strain evidence="6 7">AArc-curdl1</strain>
    </source>
</reference>
<sequence length="354" mass="37822">MQIGTATAEPGELEHGYLEVTDLPTGGSERLPVTIACGEQTGPTLWVTGGVHGNESTGIAAVQDVLGSSVPEGLSGTVVCMPMCNPAGIRRTNRHSYYHDDDPNRFFPATDAGDSTGRRVQELIDERLYETIVESADALLDLHTAQVGSEPFVIRDRVLYGEARTESEATALAARLEDFARATALPMVNEYPATEYADRNLHRSNAGAVLNEAGIPALTFELGSHHAIEDPYRAAGVAGVYGAMVHLEMLPEMPAVVQGETTTLESPVSYPVRRFVGPRASVAGFCRPQVETGVPFEAGDAIADIVSPHGTVRESLEAPHDGYVLGWRAPTTYENDAVASLAIRDEGDLVVPRS</sequence>
<keyword evidence="7" id="KW-1185">Reference proteome</keyword>
<dbReference type="Pfam" id="PF24827">
    <property type="entry name" value="AstE_AspA_cat"/>
    <property type="match status" value="1"/>
</dbReference>
<evidence type="ECO:0000256" key="1">
    <source>
        <dbReference type="ARBA" id="ARBA00001947"/>
    </source>
</evidence>
<keyword evidence="4" id="KW-0862">Zinc</keyword>
<accession>A0AAP2Z954</accession>
<dbReference type="Gene3D" id="3.40.630.10">
    <property type="entry name" value="Zn peptidases"/>
    <property type="match status" value="1"/>
</dbReference>
<dbReference type="PANTHER" id="PTHR37326:SF1">
    <property type="entry name" value="BLL3975 PROTEIN"/>
    <property type="match status" value="1"/>
</dbReference>